<protein>
    <submittedName>
        <fullName evidence="1">Uncharacterized protein</fullName>
    </submittedName>
</protein>
<organism evidence="1 2">
    <name type="scientific">Colletotrichum truncatum</name>
    <name type="common">Anthracnose fungus</name>
    <name type="synonym">Colletotrichum capsici</name>
    <dbReference type="NCBI Taxonomy" id="5467"/>
    <lineage>
        <taxon>Eukaryota</taxon>
        <taxon>Fungi</taxon>
        <taxon>Dikarya</taxon>
        <taxon>Ascomycota</taxon>
        <taxon>Pezizomycotina</taxon>
        <taxon>Sordariomycetes</taxon>
        <taxon>Hypocreomycetidae</taxon>
        <taxon>Glomerellales</taxon>
        <taxon>Glomerellaceae</taxon>
        <taxon>Colletotrichum</taxon>
        <taxon>Colletotrichum truncatum species complex</taxon>
    </lineage>
</organism>
<dbReference type="EMBL" id="VUJX02000004">
    <property type="protein sequence ID" value="KAL0937368.1"/>
    <property type="molecule type" value="Genomic_DNA"/>
</dbReference>
<accession>A0ACC3YZW0</accession>
<name>A0ACC3YZW0_COLTU</name>
<evidence type="ECO:0000313" key="1">
    <source>
        <dbReference type="EMBL" id="KAL0937368.1"/>
    </source>
</evidence>
<comment type="caution">
    <text evidence="1">The sequence shown here is derived from an EMBL/GenBank/DDBJ whole genome shotgun (WGS) entry which is preliminary data.</text>
</comment>
<keyword evidence="2" id="KW-1185">Reference proteome</keyword>
<evidence type="ECO:0000313" key="2">
    <source>
        <dbReference type="Proteomes" id="UP000805649"/>
    </source>
</evidence>
<dbReference type="Proteomes" id="UP000805649">
    <property type="component" value="Unassembled WGS sequence"/>
</dbReference>
<proteinExistence type="predicted"/>
<reference evidence="1 2" key="1">
    <citation type="journal article" date="2020" name="Phytopathology">
        <title>Genome Sequence Resources of Colletotrichum truncatum, C. plurivorum, C. musicola, and C. sojae: Four Species Pathogenic to Soybean (Glycine max).</title>
        <authorList>
            <person name="Rogerio F."/>
            <person name="Boufleur T.R."/>
            <person name="Ciampi-Guillardi M."/>
            <person name="Sukno S.A."/>
            <person name="Thon M.R."/>
            <person name="Massola Junior N.S."/>
            <person name="Baroncelli R."/>
        </authorList>
    </citation>
    <scope>NUCLEOTIDE SEQUENCE [LARGE SCALE GENOMIC DNA]</scope>
    <source>
        <strain evidence="1 2">CMES1059</strain>
    </source>
</reference>
<sequence>MPVHQTRKPPSLLAVPDNFPNILQSTVSICNTSSPIPSQSPVSLNVNISFSPRKTPRSPRHRPSDLNYPPTDRINNPVKRRKHPVPHREDPPVEPNLLLVRSSISGRSNSAEGRREREETTGLHHLRLLFKFRR</sequence>
<gene>
    <name evidence="1" type="ORF">CTRU02_207099</name>
</gene>